<feature type="chain" id="PRO_5020644267" evidence="3">
    <location>
        <begin position="21"/>
        <end position="1397"/>
    </location>
</feature>
<dbReference type="Gene3D" id="3.30.380.10">
    <property type="entry name" value="MS2 Viral Coat Protein"/>
    <property type="match status" value="6"/>
</dbReference>
<evidence type="ECO:0000256" key="2">
    <source>
        <dbReference type="SAM" id="MobiDB-lite"/>
    </source>
</evidence>
<feature type="compositionally biased region" description="Basic and acidic residues" evidence="2">
    <location>
        <begin position="402"/>
        <end position="414"/>
    </location>
</feature>
<proteinExistence type="predicted"/>
<evidence type="ECO:0000313" key="5">
    <source>
        <dbReference type="Proteomes" id="UP000292262"/>
    </source>
</evidence>
<gene>
    <name evidence="4" type="ORF">EV197_0532</name>
</gene>
<feature type="compositionally biased region" description="Polar residues" evidence="2">
    <location>
        <begin position="415"/>
        <end position="427"/>
    </location>
</feature>
<feature type="coiled-coil region" evidence="1">
    <location>
        <begin position="871"/>
        <end position="908"/>
    </location>
</feature>
<feature type="region of interest" description="Disordered" evidence="2">
    <location>
        <begin position="1085"/>
        <end position="1118"/>
    </location>
</feature>
<dbReference type="Pfam" id="PF11751">
    <property type="entry name" value="PorP_SprF"/>
    <property type="match status" value="1"/>
</dbReference>
<keyword evidence="3" id="KW-0732">Signal</keyword>
<comment type="caution">
    <text evidence="4">The sequence shown here is derived from an EMBL/GenBank/DDBJ whole genome shotgun (WGS) entry which is preliminary data.</text>
</comment>
<feature type="coiled-coil region" evidence="1">
    <location>
        <begin position="999"/>
        <end position="1036"/>
    </location>
</feature>
<keyword evidence="5" id="KW-1185">Reference proteome</keyword>
<dbReference type="InterPro" id="IPR019861">
    <property type="entry name" value="PorP/SprF_Bacteroidetes"/>
</dbReference>
<evidence type="ECO:0000256" key="1">
    <source>
        <dbReference type="SAM" id="Coils"/>
    </source>
</evidence>
<evidence type="ECO:0000313" key="4">
    <source>
        <dbReference type="EMBL" id="RZS99323.1"/>
    </source>
</evidence>
<protein>
    <submittedName>
        <fullName evidence="4">Type IX secretion system PorP/SprF family membrane protein</fullName>
    </submittedName>
</protein>
<feature type="compositionally biased region" description="Basic and acidic residues" evidence="2">
    <location>
        <begin position="435"/>
        <end position="461"/>
    </location>
</feature>
<sequence>MKKLLLHTIFILLALQTVKAQDEDTVNYGVLPTDIPTHTLVRYNRFYFNPTFSLVRENKKSINVYNKQQWVGFNDNPQTFLLSYTSNFDEKTGVSIGLFQQNEGIYRYFGGTLNYAYNLEFDRDVNLTFGMNLGFSQSGLKSNIDSADSTTFNNGVEITDPVILNYENSSVFLLSPGFNFNYNEFDAGVTVSNLVAYNISGSELITDNMAFRGHVMYTRALERRSDKSLRGMAYANMLNMLNDNETELRYGANVLVDLPELGWGQAGYDSFYGVSLGVGGHITPNVSVGYTFETGMGDTSAFGSTHEVVLAYNFALDNRRSRGRKTTSQKAYEERDSEIRRLKKEILEQNRLIRELQERGGDSLSQAQRAMSRLEQQIQEAKEEEARQARQLALQREEEVELLNRKSEEEERLASQRQLEQQVNTIEQEGIDPAEEARIAAEEAAREEEARKQQEQEDRLTSQKQIEQTTTSQNLISDTRELLTTASVNELRSQADIIRASSLPAVDKQNLLSEIDIAIATREAELQRQSLLEQTRTLIASGSVNELRSQADIIRASSLPQVQKQSLLSDIDVAIATREADQQRQLLLEETRTLIASGGVNELRNQADIIRASSLPAVDKQNLLSEIDVAIAAKQSENEEAEEQRRRSLRLEQETQQLITETEEVMGNEDASVEELRRRSQLVQSNTFIPNEQKEELLAQIQDNINQKEAANEELKQATRTLITSGSVNELRSQADIIRASSLPAVDKQNLLSEIDVAIAAKETANQEAELEELKAATRALITSASVNELRSQADIIRASNLPAVEKQNLLSELDVAIAAKEAEAQQAAEQEQLVEETRALLTTATVNELRSQADIIRASSLPEVQKQSLISELELAITTKLAEEQAAEEEQRRRLQLERETQQFITETRDAIANETPEQLRRRSQLVQSNTFISDEEKQALLTEIEQSIATKEVELQRQQLMEATRTLLSSGGVSELRNQADIIRASNLPEVDKQNLLSEIDAAIAAKEAEAARLEEQQQREAEEARQRQELIDATRSLITSGTVSQLRDQADIVRASELLPQADKQSLLSDIDAAIARLEAEEAQAAAEAENQATADVPETTAEEQQEIERLQKELEDRTRISSRITQKRDSLLNSTLNLDKRDFTQLLESLVAMDNDAADAKSDSDPTSSKRLSEKNRFIKFAEVSRPEAQYATKFIPGYPEGYYLIGNVFKGGDYAEKFEQTLKDLGFNGAQVILNPENDLQYVSIASYTDKDEAARKYLSNIDNAYYGDMWILHIAKSRVESYKRLLQETRVIEESVKDDTVLTENLSFIGGHSVENGYYLITDVFKRENYFERGMERLRSLGLEPQFFRNPKDNYIYVYLKRFDTIDQAKQSLFSNVGGTYSGELYILKVE</sequence>
<dbReference type="Proteomes" id="UP000292262">
    <property type="component" value="Unassembled WGS sequence"/>
</dbReference>
<dbReference type="EMBL" id="SGXE01000001">
    <property type="protein sequence ID" value="RZS99323.1"/>
    <property type="molecule type" value="Genomic_DNA"/>
</dbReference>
<dbReference type="NCBIfam" id="TIGR03519">
    <property type="entry name" value="T9SS_PorP_fam"/>
    <property type="match status" value="1"/>
</dbReference>
<feature type="compositionally biased region" description="Polar residues" evidence="2">
    <location>
        <begin position="462"/>
        <end position="473"/>
    </location>
</feature>
<feature type="compositionally biased region" description="Low complexity" evidence="2">
    <location>
        <begin position="1085"/>
        <end position="1098"/>
    </location>
</feature>
<keyword evidence="1" id="KW-0175">Coiled coil</keyword>
<feature type="region of interest" description="Disordered" evidence="2">
    <location>
        <begin position="358"/>
        <end position="382"/>
    </location>
</feature>
<feature type="region of interest" description="Disordered" evidence="2">
    <location>
        <begin position="401"/>
        <end position="473"/>
    </location>
</feature>
<feature type="coiled-coil region" evidence="1">
    <location>
        <begin position="624"/>
        <end position="661"/>
    </location>
</feature>
<organism evidence="4 5">
    <name type="scientific">Aquimarina brevivitae</name>
    <dbReference type="NCBI Taxonomy" id="323412"/>
    <lineage>
        <taxon>Bacteria</taxon>
        <taxon>Pseudomonadati</taxon>
        <taxon>Bacteroidota</taxon>
        <taxon>Flavobacteriia</taxon>
        <taxon>Flavobacteriales</taxon>
        <taxon>Flavobacteriaceae</taxon>
        <taxon>Aquimarina</taxon>
    </lineage>
</organism>
<reference evidence="4 5" key="1">
    <citation type="submission" date="2019-02" db="EMBL/GenBank/DDBJ databases">
        <title>Genomic Encyclopedia of Type Strains, Phase IV (KMG-IV): sequencing the most valuable type-strain genomes for metagenomic binning, comparative biology and taxonomic classification.</title>
        <authorList>
            <person name="Goeker M."/>
        </authorList>
    </citation>
    <scope>NUCLEOTIDE SEQUENCE [LARGE SCALE GENOMIC DNA]</scope>
    <source>
        <strain evidence="4 5">DSM 17196</strain>
    </source>
</reference>
<feature type="coiled-coil region" evidence="1">
    <location>
        <begin position="691"/>
        <end position="721"/>
    </location>
</feature>
<feature type="signal peptide" evidence="3">
    <location>
        <begin position="1"/>
        <end position="20"/>
    </location>
</feature>
<dbReference type="InterPro" id="IPR015954">
    <property type="entry name" value="Phage_RNA-type_capsid"/>
</dbReference>
<name>A0A4Q7PFP2_9FLAO</name>
<accession>A0A4Q7PFP2</accession>
<feature type="coiled-coil region" evidence="1">
    <location>
        <begin position="748"/>
        <end position="777"/>
    </location>
</feature>
<feature type="coiled-coil region" evidence="1">
    <location>
        <begin position="811"/>
        <end position="841"/>
    </location>
</feature>
<evidence type="ECO:0000256" key="3">
    <source>
        <dbReference type="SAM" id="SignalP"/>
    </source>
</evidence>